<dbReference type="Gene3D" id="2.60.120.430">
    <property type="entry name" value="Galactose-binding lectin"/>
    <property type="match status" value="1"/>
</dbReference>
<reference evidence="9 10" key="1">
    <citation type="submission" date="2013-03" db="EMBL/GenBank/DDBJ databases">
        <authorList>
            <person name="Le V."/>
        </authorList>
    </citation>
    <scope>NUCLEOTIDE SEQUENCE [LARGE SCALE GENOMIC DNA]</scope>
    <source>
        <strain evidence="9 10">BiD32</strain>
    </source>
</reference>
<keyword evidence="3 9" id="KW-0326">Glycosidase</keyword>
<evidence type="ECO:0000259" key="7">
    <source>
        <dbReference type="Pfam" id="PF02837"/>
    </source>
</evidence>
<dbReference type="Gene3D" id="3.20.20.80">
    <property type="entry name" value="Glycosidases"/>
    <property type="match status" value="1"/>
</dbReference>
<feature type="domain" description="Glycosyl hydrolases family 2 sugar binding" evidence="7">
    <location>
        <begin position="45"/>
        <end position="206"/>
    </location>
</feature>
<dbReference type="SUPFAM" id="SSF49785">
    <property type="entry name" value="Galactose-binding domain-like"/>
    <property type="match status" value="2"/>
</dbReference>
<reference evidence="10" key="2">
    <citation type="submission" date="2013-04" db="EMBL/GenBank/DDBJ databases">
        <title>Bisphenol A degrading Sphingobium sp. strain BiD32.</title>
        <authorList>
            <person name="Nielsen J.L."/>
            <person name="Zhou N.A."/>
            <person name="Kjeldal H."/>
        </authorList>
    </citation>
    <scope>NUCLEOTIDE SEQUENCE [LARGE SCALE GENOMIC DNA]</scope>
    <source>
        <strain evidence="10">BiD32</strain>
    </source>
</reference>
<dbReference type="Gene3D" id="2.60.120.260">
    <property type="entry name" value="Galactose-binding domain-like"/>
    <property type="match status" value="1"/>
</dbReference>
<dbReference type="GO" id="GO:0005975">
    <property type="term" value="P:carbohydrate metabolic process"/>
    <property type="evidence" value="ECO:0007669"/>
    <property type="project" value="InterPro"/>
</dbReference>
<dbReference type="Gene3D" id="2.60.40.10">
    <property type="entry name" value="Immunoglobulins"/>
    <property type="match status" value="2"/>
</dbReference>
<dbReference type="InterPro" id="IPR036156">
    <property type="entry name" value="Beta-gal/glucu_dom_sf"/>
</dbReference>
<evidence type="ECO:0000256" key="1">
    <source>
        <dbReference type="ARBA" id="ARBA00007401"/>
    </source>
</evidence>
<dbReference type="InterPro" id="IPR032311">
    <property type="entry name" value="DUF4982"/>
</dbReference>
<dbReference type="InterPro" id="IPR006104">
    <property type="entry name" value="Glyco_hydro_2_N"/>
</dbReference>
<evidence type="ECO:0000313" key="10">
    <source>
        <dbReference type="Proteomes" id="UP000013201"/>
    </source>
</evidence>
<dbReference type="InterPro" id="IPR006101">
    <property type="entry name" value="Glyco_hydro_2"/>
</dbReference>
<dbReference type="PANTHER" id="PTHR42732">
    <property type="entry name" value="BETA-GALACTOSIDASE"/>
    <property type="match status" value="1"/>
</dbReference>
<dbReference type="InterPro" id="IPR006102">
    <property type="entry name" value="Ig-like_GH2"/>
</dbReference>
<dbReference type="Pfam" id="PF00703">
    <property type="entry name" value="Glyco_hydro_2"/>
    <property type="match status" value="1"/>
</dbReference>
<dbReference type="SUPFAM" id="SSF49303">
    <property type="entry name" value="beta-Galactosidase/glucuronidase domain"/>
    <property type="match status" value="1"/>
</dbReference>
<evidence type="ECO:0000256" key="4">
    <source>
        <dbReference type="SAM" id="SignalP"/>
    </source>
</evidence>
<evidence type="ECO:0000259" key="8">
    <source>
        <dbReference type="Pfam" id="PF16355"/>
    </source>
</evidence>
<accession>N1MFH7</accession>
<keyword evidence="2 9" id="KW-0378">Hydrolase</keyword>
<name>N1MFH7_9SPHN</name>
<dbReference type="EMBL" id="CAVK010000014">
    <property type="protein sequence ID" value="CCW15995.1"/>
    <property type="molecule type" value="Genomic_DNA"/>
</dbReference>
<sequence>MDIRMNRLSLLAPLLLIATPVQALATDAPPSRTGVAEAASPRMVRSLDDGWRFRFGGDDSGVTAPGYDDGSWEAISIPHSWNHFGEYGLKRSAGANSAQGVGWYRRTVDAPVATGEQRHYLDFAAVGTIADLWVNGQHVGQHKGAFSRFRFDVTRFWRAGAPNLIVVKADNSKPAKGSSTEYVIPLAGDFFVHGGIYRGVSLITAPDAGIDLLDHAGPGIYARASSITAETAHVTVLARLRNQGKARVAMASAIIRDAAGVEVARRTMPVKLPAGSMTTTLDLDVARPHLWNGTADPYLYTVTVELRDKVGLFDRVDQPLGIRSFRFDANAGFFLNGRRIKLHGVSRHQDRAGKGWALSAQDHADDMALIREMGANTVRQAHYQHADEWTGEADRAGMVVWAELPYVTAPSLDGGTGAPALWTNAEEQLREQIRQNYNHPSILLWSVGNEVDSAKGFGVGREPAKPLALLQHLQAVAKEEDPFRPTAFADCCEGLSMIQTAGEKLAGTADLIGYNRYFGWYYPKPLEARQQLGAQMDKFHAEHPALPISVSEYGAGGAISQHSDNIRTGFINAIGRPQTEEYLGWVHEANWPAIRERDYIFASWVWNMFDFPSNLREEGDSVDLNTKGLVTFDRKVKKDAFYYYKAQWSGEPVLHLTGKRYIDRAYPIMDVKAYSNAERATLTINGRVVGDVACGGSICNWTNVPLAPGANDAVVTAVAHGQTVRDSMVWHGPDPALGIHIDAGDIAGRVLGDRRFGSDHFVTGGQPAVFNLGSFGGRSSGPKRTVEATEPDLYAYWREGDAFSYAIPVPNGKWRVTIHSFEPRTEGTEGQSMAITAQGKTAVPAFNIARAAAGPLKGFAMTFPVRVRDGLLRLDFAGQGGKAVVAAIEISK</sequence>
<dbReference type="PANTHER" id="PTHR42732:SF1">
    <property type="entry name" value="BETA-MANNOSIDASE"/>
    <property type="match status" value="1"/>
</dbReference>
<comment type="caution">
    <text evidence="9">The sequence shown here is derived from an EMBL/GenBank/DDBJ whole genome shotgun (WGS) entry which is preliminary data.</text>
</comment>
<dbReference type="InterPro" id="IPR013783">
    <property type="entry name" value="Ig-like_fold"/>
</dbReference>
<feature type="domain" description="DUF4982" evidence="8">
    <location>
        <begin position="669"/>
        <end position="724"/>
    </location>
</feature>
<feature type="signal peptide" evidence="4">
    <location>
        <begin position="1"/>
        <end position="23"/>
    </location>
</feature>
<organism evidence="9 10">
    <name type="scientific">Sphingobium indicum BiD32</name>
    <dbReference type="NCBI Taxonomy" id="1301087"/>
    <lineage>
        <taxon>Bacteria</taxon>
        <taxon>Pseudomonadati</taxon>
        <taxon>Pseudomonadota</taxon>
        <taxon>Alphaproteobacteria</taxon>
        <taxon>Sphingomonadales</taxon>
        <taxon>Sphingomonadaceae</taxon>
        <taxon>Sphingobium</taxon>
    </lineage>
</organism>
<dbReference type="InterPro" id="IPR051913">
    <property type="entry name" value="GH2_Domain-Containing"/>
</dbReference>
<dbReference type="InterPro" id="IPR017853">
    <property type="entry name" value="GH"/>
</dbReference>
<dbReference type="Pfam" id="PF02837">
    <property type="entry name" value="Glyco_hydro_2_N"/>
    <property type="match status" value="1"/>
</dbReference>
<evidence type="ECO:0000259" key="6">
    <source>
        <dbReference type="Pfam" id="PF02836"/>
    </source>
</evidence>
<dbReference type="Pfam" id="PF16355">
    <property type="entry name" value="DUF4982"/>
    <property type="match status" value="1"/>
</dbReference>
<evidence type="ECO:0000256" key="3">
    <source>
        <dbReference type="ARBA" id="ARBA00023295"/>
    </source>
</evidence>
<gene>
    <name evidence="9" type="ORF">EBBID32_3260</name>
</gene>
<dbReference type="GO" id="GO:0004565">
    <property type="term" value="F:beta-galactosidase activity"/>
    <property type="evidence" value="ECO:0007669"/>
    <property type="project" value="UniProtKB-EC"/>
</dbReference>
<evidence type="ECO:0000259" key="5">
    <source>
        <dbReference type="Pfam" id="PF00703"/>
    </source>
</evidence>
<dbReference type="AlphaFoldDB" id="N1MFH7"/>
<feature type="domain" description="Glycoside hydrolase family 2 immunoglobulin-like beta-sandwich" evidence="5">
    <location>
        <begin position="228"/>
        <end position="323"/>
    </location>
</feature>
<proteinExistence type="inferred from homology"/>
<comment type="similarity">
    <text evidence="1">Belongs to the glycosyl hydrolase 2 family.</text>
</comment>
<dbReference type="InterPro" id="IPR006103">
    <property type="entry name" value="Glyco_hydro_2_cat"/>
</dbReference>
<feature type="chain" id="PRO_5004108887" evidence="4">
    <location>
        <begin position="24"/>
        <end position="892"/>
    </location>
</feature>
<dbReference type="SUPFAM" id="SSF51445">
    <property type="entry name" value="(Trans)glycosidases"/>
    <property type="match status" value="1"/>
</dbReference>
<feature type="domain" description="Glycoside hydrolase family 2 catalytic" evidence="6">
    <location>
        <begin position="332"/>
        <end position="648"/>
    </location>
</feature>
<evidence type="ECO:0000313" key="9">
    <source>
        <dbReference type="EMBL" id="CCW15995.1"/>
    </source>
</evidence>
<dbReference type="InterPro" id="IPR008979">
    <property type="entry name" value="Galactose-bd-like_sf"/>
</dbReference>
<keyword evidence="4" id="KW-0732">Signal</keyword>
<dbReference type="EC" id="3.2.1.23" evidence="9"/>
<protein>
    <submittedName>
        <fullName evidence="9">Beta-galactosidase</fullName>
        <ecNumber evidence="9">3.2.1.23</ecNumber>
    </submittedName>
</protein>
<dbReference type="Proteomes" id="UP000013201">
    <property type="component" value="Unassembled WGS sequence"/>
</dbReference>
<dbReference type="Pfam" id="PF02836">
    <property type="entry name" value="Glyco_hydro_2_C"/>
    <property type="match status" value="1"/>
</dbReference>
<keyword evidence="10" id="KW-1185">Reference proteome</keyword>
<evidence type="ECO:0000256" key="2">
    <source>
        <dbReference type="ARBA" id="ARBA00022801"/>
    </source>
</evidence>
<dbReference type="PRINTS" id="PR00132">
    <property type="entry name" value="GLHYDRLASE2"/>
</dbReference>